<keyword evidence="2" id="KW-0812">Transmembrane</keyword>
<dbReference type="Gene3D" id="2.40.160.50">
    <property type="entry name" value="membrane protein fhac: a member of the omp85/tpsb transporter family"/>
    <property type="match status" value="1"/>
</dbReference>
<evidence type="ECO:0000256" key="3">
    <source>
        <dbReference type="ARBA" id="ARBA00023237"/>
    </source>
</evidence>
<dbReference type="InterPro" id="IPR005565">
    <property type="entry name" value="Hemolysn_activator_HlyB_C"/>
</dbReference>
<protein>
    <submittedName>
        <fullName evidence="7">ShlB/FhaC/HecB family hemolysin secretion/activation protein</fullName>
    </submittedName>
</protein>
<evidence type="ECO:0000313" key="7">
    <source>
        <dbReference type="EMBL" id="MDQ4629778.1"/>
    </source>
</evidence>
<keyword evidence="8" id="KW-1185">Reference proteome</keyword>
<dbReference type="PANTHER" id="PTHR34597:SF6">
    <property type="entry name" value="BLR6126 PROTEIN"/>
    <property type="match status" value="1"/>
</dbReference>
<gene>
    <name evidence="7" type="ORF">RB624_28175</name>
</gene>
<dbReference type="InterPro" id="IPR051544">
    <property type="entry name" value="TPS_OM_transporter"/>
</dbReference>
<evidence type="ECO:0000256" key="2">
    <source>
        <dbReference type="ARBA" id="ARBA00022692"/>
    </source>
</evidence>
<reference evidence="7 8" key="1">
    <citation type="submission" date="2023-08" db="EMBL/GenBank/DDBJ databases">
        <title>Draft genome sequence of Janthinobacterium lividum.</title>
        <authorList>
            <person name="Chun B.H."/>
            <person name="Lee Y."/>
        </authorList>
    </citation>
    <scope>NUCLEOTIDE SEQUENCE [LARGE SCALE GENOMIC DNA]</scope>
    <source>
        <strain evidence="7 8">AMJK</strain>
    </source>
</reference>
<comment type="caution">
    <text evidence="7">The sequence shown here is derived from an EMBL/GenBank/DDBJ whole genome shotgun (WGS) entry which is preliminary data.</text>
</comment>
<sequence>MREMTTKGRDVPPAAPATALTMLCLAMLALPGMARAQDAVPAAAAVAVPVAGPERQVTIEEYLVRGNTVLDARAIEEAVTPFLGPGRTLKDVEGARDALVAAYQARGYQSVYVDLPEQQVEQGVVVLQVSETKVGRLRVVGAQYNSPLDVRQQVPALTEGKVPDFTQAQVELTALNRGPKRQVMPLVKQGSLPGTMDVDLKVDDSSPWRASIGLNNDYSADTKKLRSSMSVGHDNLWQLGHSATISFFGTPGDLNQTKVWSASYVAPIGTQGWSVEATGYQSNSNVASTGGTSVLGKGHALGMKVNYTVPNSGIWWHSFSAGIDFKDNQEALTLNGAGSSIPLKYMPLSVAYNGFAQTDAATYGLGLSLVAGTRAAFGYGSNSAAYDNKRYKASPSFLVLKGDANATYTLGSGAQLHGRMSGQLADAALVSGEQMAAGGANSVRGYLSAEATGDYGVSGTVEWRTPQLTYFSRLENWRLFAFADGARLRLRDPMIEQKDLFGLASVGVGSSFQFLRYLNGRIDFAYPLRDGPRTHKHVRRINFNLSASY</sequence>
<feature type="domain" description="Polypeptide-transport-associated ShlB-type" evidence="6">
    <location>
        <begin position="58"/>
        <end position="131"/>
    </location>
</feature>
<evidence type="ECO:0000259" key="5">
    <source>
        <dbReference type="Pfam" id="PF03865"/>
    </source>
</evidence>
<keyword evidence="1" id="KW-0472">Membrane</keyword>
<keyword evidence="3" id="KW-0998">Cell outer membrane</keyword>
<evidence type="ECO:0000256" key="4">
    <source>
        <dbReference type="SAM" id="SignalP"/>
    </source>
</evidence>
<dbReference type="Pfam" id="PF03865">
    <property type="entry name" value="ShlB"/>
    <property type="match status" value="1"/>
</dbReference>
<feature type="signal peptide" evidence="4">
    <location>
        <begin position="1"/>
        <end position="36"/>
    </location>
</feature>
<organism evidence="7 8">
    <name type="scientific">Janthinobacterium lividum</name>
    <dbReference type="NCBI Taxonomy" id="29581"/>
    <lineage>
        <taxon>Bacteria</taxon>
        <taxon>Pseudomonadati</taxon>
        <taxon>Pseudomonadota</taxon>
        <taxon>Betaproteobacteria</taxon>
        <taxon>Burkholderiales</taxon>
        <taxon>Oxalobacteraceae</taxon>
        <taxon>Janthinobacterium</taxon>
    </lineage>
</organism>
<feature type="chain" id="PRO_5045291208" evidence="4">
    <location>
        <begin position="37"/>
        <end position="549"/>
    </location>
</feature>
<evidence type="ECO:0000256" key="1">
    <source>
        <dbReference type="ARBA" id="ARBA00022452"/>
    </source>
</evidence>
<dbReference type="Proteomes" id="UP001237592">
    <property type="component" value="Unassembled WGS sequence"/>
</dbReference>
<keyword evidence="1" id="KW-1134">Transmembrane beta strand</keyword>
<dbReference type="PANTHER" id="PTHR34597">
    <property type="entry name" value="SLR1661 PROTEIN"/>
    <property type="match status" value="1"/>
</dbReference>
<keyword evidence="4" id="KW-0732">Signal</keyword>
<dbReference type="EMBL" id="JAVFKP010000010">
    <property type="protein sequence ID" value="MDQ4629778.1"/>
    <property type="molecule type" value="Genomic_DNA"/>
</dbReference>
<dbReference type="InterPro" id="IPR013686">
    <property type="entry name" value="Polypept-transport_assoc_ShlB"/>
</dbReference>
<accession>A0ABU0Y209</accession>
<dbReference type="Pfam" id="PF08479">
    <property type="entry name" value="POTRA_2"/>
    <property type="match status" value="1"/>
</dbReference>
<proteinExistence type="predicted"/>
<dbReference type="RefSeq" id="WP_307780747.1">
    <property type="nucleotide sequence ID" value="NZ_JAVFKP010000010.1"/>
</dbReference>
<feature type="domain" description="Haemolysin activator HlyB C-terminal" evidence="5">
    <location>
        <begin position="194"/>
        <end position="510"/>
    </location>
</feature>
<evidence type="ECO:0000313" key="8">
    <source>
        <dbReference type="Proteomes" id="UP001237592"/>
    </source>
</evidence>
<evidence type="ECO:0000259" key="6">
    <source>
        <dbReference type="Pfam" id="PF08479"/>
    </source>
</evidence>
<name>A0ABU0Y209_9BURK</name>
<dbReference type="Gene3D" id="3.10.20.310">
    <property type="entry name" value="membrane protein fhac"/>
    <property type="match status" value="1"/>
</dbReference>